<dbReference type="GO" id="GO:0016671">
    <property type="term" value="F:oxidoreductase activity, acting on a sulfur group of donors, disulfide as acceptor"/>
    <property type="evidence" value="ECO:0007669"/>
    <property type="project" value="InterPro"/>
</dbReference>
<name>A0A1Q3BEW2_CEPFO</name>
<dbReference type="AlphaFoldDB" id="A0A1Q3BEW2"/>
<accession>A0A1Q3BEW2</accession>
<evidence type="ECO:0000313" key="7">
    <source>
        <dbReference type="EMBL" id="GAV66567.1"/>
    </source>
</evidence>
<proteinExistence type="inferred from homology"/>
<dbReference type="InParanoid" id="A0A1Q3BEW2"/>
<dbReference type="FunCoup" id="A0A1Q3BEW2">
    <property type="interactions" value="714"/>
</dbReference>
<gene>
    <name evidence="7" type="ORF">CFOL_v3_10077</name>
</gene>
<sequence length="258" mass="29149">MASYRAIITISLLSCLFLFSSASTNTDKVALGLYYESLCPYSANFIINYLAKVFEDDALLSILDIHLVPWGNARIRANNITFDCQHGPSECLLNTVEACAIDVWPELKEHFSLIYCIESLVYEHKYPQWESCFDKLGLDPKPIADCYTSGYGTKLELQYAAETNTLQPPHQYVPWVVVDGQPLYEDYENFVSYICKAYKGTAVLKACSELSLTNFQRGKAKPDHPVFHKEDAVIPALLARMKSGISSWMHQSNMVNTM</sequence>
<evidence type="ECO:0000256" key="6">
    <source>
        <dbReference type="SAM" id="SignalP"/>
    </source>
</evidence>
<feature type="chain" id="PRO_5012975911" evidence="6">
    <location>
        <begin position="23"/>
        <end position="258"/>
    </location>
</feature>
<dbReference type="GO" id="GO:0005576">
    <property type="term" value="C:extracellular region"/>
    <property type="evidence" value="ECO:0007669"/>
    <property type="project" value="UniProtKB-SubCell"/>
</dbReference>
<reference evidence="8" key="1">
    <citation type="submission" date="2016-04" db="EMBL/GenBank/DDBJ databases">
        <title>Cephalotus genome sequencing.</title>
        <authorList>
            <person name="Fukushima K."/>
            <person name="Hasebe M."/>
            <person name="Fang X."/>
        </authorList>
    </citation>
    <scope>NUCLEOTIDE SEQUENCE [LARGE SCALE GENOMIC DNA]</scope>
    <source>
        <strain evidence="8">cv. St1</strain>
    </source>
</reference>
<dbReference type="STRING" id="3775.A0A1Q3BEW2"/>
<dbReference type="EMBL" id="BDDD01000489">
    <property type="protein sequence ID" value="GAV66567.1"/>
    <property type="molecule type" value="Genomic_DNA"/>
</dbReference>
<evidence type="ECO:0000256" key="1">
    <source>
        <dbReference type="ARBA" id="ARBA00004613"/>
    </source>
</evidence>
<dbReference type="InterPro" id="IPR004911">
    <property type="entry name" value="Interferon-induced_GILT"/>
</dbReference>
<dbReference type="PANTHER" id="PTHR13234:SF8">
    <property type="entry name" value="GAMMA-INTERFERON-INDUCIBLE LYSOSOMAL THIOL REDUCTASE"/>
    <property type="match status" value="1"/>
</dbReference>
<evidence type="ECO:0000313" key="8">
    <source>
        <dbReference type="Proteomes" id="UP000187406"/>
    </source>
</evidence>
<dbReference type="PANTHER" id="PTHR13234">
    <property type="entry name" value="GAMMA-INTERFERON INDUCIBLE LYSOSOMAL THIOL REDUCTASE GILT"/>
    <property type="match status" value="1"/>
</dbReference>
<evidence type="ECO:0000256" key="4">
    <source>
        <dbReference type="ARBA" id="ARBA00022729"/>
    </source>
</evidence>
<feature type="signal peptide" evidence="6">
    <location>
        <begin position="1"/>
        <end position="22"/>
    </location>
</feature>
<dbReference type="Proteomes" id="UP000187406">
    <property type="component" value="Unassembled WGS sequence"/>
</dbReference>
<dbReference type="InterPro" id="IPR036249">
    <property type="entry name" value="Thioredoxin-like_sf"/>
</dbReference>
<keyword evidence="5" id="KW-0325">Glycoprotein</keyword>
<evidence type="ECO:0000256" key="5">
    <source>
        <dbReference type="ARBA" id="ARBA00023180"/>
    </source>
</evidence>
<keyword evidence="3" id="KW-0964">Secreted</keyword>
<keyword evidence="8" id="KW-1185">Reference proteome</keyword>
<keyword evidence="4 6" id="KW-0732">Signal</keyword>
<evidence type="ECO:0000256" key="3">
    <source>
        <dbReference type="ARBA" id="ARBA00022525"/>
    </source>
</evidence>
<comment type="caution">
    <text evidence="7">The sequence shown here is derived from an EMBL/GenBank/DDBJ whole genome shotgun (WGS) entry which is preliminary data.</text>
</comment>
<comment type="similarity">
    <text evidence="2">Belongs to the GILT family.</text>
</comment>
<dbReference type="Pfam" id="PF03227">
    <property type="entry name" value="GILT"/>
    <property type="match status" value="1"/>
</dbReference>
<dbReference type="OrthoDB" id="958254at2759"/>
<dbReference type="SUPFAM" id="SSF52833">
    <property type="entry name" value="Thioredoxin-like"/>
    <property type="match status" value="1"/>
</dbReference>
<organism evidence="7 8">
    <name type="scientific">Cephalotus follicularis</name>
    <name type="common">Albany pitcher plant</name>
    <dbReference type="NCBI Taxonomy" id="3775"/>
    <lineage>
        <taxon>Eukaryota</taxon>
        <taxon>Viridiplantae</taxon>
        <taxon>Streptophyta</taxon>
        <taxon>Embryophyta</taxon>
        <taxon>Tracheophyta</taxon>
        <taxon>Spermatophyta</taxon>
        <taxon>Magnoliopsida</taxon>
        <taxon>eudicotyledons</taxon>
        <taxon>Gunneridae</taxon>
        <taxon>Pentapetalae</taxon>
        <taxon>rosids</taxon>
        <taxon>fabids</taxon>
        <taxon>Oxalidales</taxon>
        <taxon>Cephalotaceae</taxon>
        <taxon>Cephalotus</taxon>
    </lineage>
</organism>
<evidence type="ECO:0000256" key="2">
    <source>
        <dbReference type="ARBA" id="ARBA00005679"/>
    </source>
</evidence>
<protein>
    <submittedName>
        <fullName evidence="7">GILT domain-containing protein</fullName>
    </submittedName>
</protein>
<comment type="subcellular location">
    <subcellularLocation>
        <location evidence="1">Secreted</location>
    </subcellularLocation>
</comment>